<evidence type="ECO:0000313" key="7">
    <source>
        <dbReference type="Proteomes" id="UP000323454"/>
    </source>
</evidence>
<keyword evidence="2" id="KW-0238">DNA-binding</keyword>
<feature type="domain" description="HTH hxlR-type" evidence="5">
    <location>
        <begin position="7"/>
        <end position="120"/>
    </location>
</feature>
<evidence type="ECO:0000256" key="2">
    <source>
        <dbReference type="ARBA" id="ARBA00023125"/>
    </source>
</evidence>
<accession>A0A5B2WQX9</accession>
<dbReference type="Proteomes" id="UP000323454">
    <property type="component" value="Unassembled WGS sequence"/>
</dbReference>
<dbReference type="InterPro" id="IPR036388">
    <property type="entry name" value="WH-like_DNA-bd_sf"/>
</dbReference>
<gene>
    <name evidence="6" type="ORF">F0L68_35595</name>
</gene>
<dbReference type="Gene3D" id="1.10.10.10">
    <property type="entry name" value="Winged helix-like DNA-binding domain superfamily/Winged helix DNA-binding domain"/>
    <property type="match status" value="1"/>
</dbReference>
<sequence length="148" mass="17138">MDDKLYLQRSRDVRHLLNGEWISDIVMLLGHGPMRYSEVMAKLRAASEVDPWTGAERSIQGRQLTRTLRRLEEIRLVNRNEEPGHFPRRVTYSLTEAARELLLSVEPFVAWAERHSDLIDLARRMQTDQRGGAPQSLPDGPDDDYLDE</sequence>
<dbReference type="PANTHER" id="PTHR33204:SF18">
    <property type="entry name" value="TRANSCRIPTIONAL REGULATORY PROTEIN"/>
    <property type="match status" value="1"/>
</dbReference>
<proteinExistence type="predicted"/>
<comment type="caution">
    <text evidence="6">The sequence shown here is derived from an EMBL/GenBank/DDBJ whole genome shotgun (WGS) entry which is preliminary data.</text>
</comment>
<feature type="region of interest" description="Disordered" evidence="4">
    <location>
        <begin position="126"/>
        <end position="148"/>
    </location>
</feature>
<dbReference type="AlphaFoldDB" id="A0A5B2WQX9"/>
<dbReference type="EMBL" id="VUOB01000075">
    <property type="protein sequence ID" value="KAA2252377.1"/>
    <property type="molecule type" value="Genomic_DNA"/>
</dbReference>
<evidence type="ECO:0000256" key="4">
    <source>
        <dbReference type="SAM" id="MobiDB-lite"/>
    </source>
</evidence>
<dbReference type="Pfam" id="PF01638">
    <property type="entry name" value="HxlR"/>
    <property type="match status" value="1"/>
</dbReference>
<organism evidence="6 7">
    <name type="scientific">Solihabitans fulvus</name>
    <dbReference type="NCBI Taxonomy" id="1892852"/>
    <lineage>
        <taxon>Bacteria</taxon>
        <taxon>Bacillati</taxon>
        <taxon>Actinomycetota</taxon>
        <taxon>Actinomycetes</taxon>
        <taxon>Pseudonocardiales</taxon>
        <taxon>Pseudonocardiaceae</taxon>
        <taxon>Solihabitans</taxon>
    </lineage>
</organism>
<protein>
    <submittedName>
        <fullName evidence="6">Helix-turn-helix transcriptional regulator</fullName>
    </submittedName>
</protein>
<evidence type="ECO:0000259" key="5">
    <source>
        <dbReference type="PROSITE" id="PS51118"/>
    </source>
</evidence>
<dbReference type="InterPro" id="IPR036390">
    <property type="entry name" value="WH_DNA-bd_sf"/>
</dbReference>
<dbReference type="PROSITE" id="PS51118">
    <property type="entry name" value="HTH_HXLR"/>
    <property type="match status" value="1"/>
</dbReference>
<name>A0A5B2WQX9_9PSEU</name>
<dbReference type="RefSeq" id="WP_149854301.1">
    <property type="nucleotide sequence ID" value="NZ_VUOB01000075.1"/>
</dbReference>
<evidence type="ECO:0000256" key="1">
    <source>
        <dbReference type="ARBA" id="ARBA00023015"/>
    </source>
</evidence>
<dbReference type="InterPro" id="IPR002577">
    <property type="entry name" value="HTH_HxlR"/>
</dbReference>
<keyword evidence="3" id="KW-0804">Transcription</keyword>
<evidence type="ECO:0000313" key="6">
    <source>
        <dbReference type="EMBL" id="KAA2252377.1"/>
    </source>
</evidence>
<dbReference type="SUPFAM" id="SSF46785">
    <property type="entry name" value="Winged helix' DNA-binding domain"/>
    <property type="match status" value="1"/>
</dbReference>
<keyword evidence="1" id="KW-0805">Transcription regulation</keyword>
<dbReference type="OrthoDB" id="3214436at2"/>
<evidence type="ECO:0000256" key="3">
    <source>
        <dbReference type="ARBA" id="ARBA00023163"/>
    </source>
</evidence>
<dbReference type="GO" id="GO:0003677">
    <property type="term" value="F:DNA binding"/>
    <property type="evidence" value="ECO:0007669"/>
    <property type="project" value="UniProtKB-KW"/>
</dbReference>
<dbReference type="PANTHER" id="PTHR33204">
    <property type="entry name" value="TRANSCRIPTIONAL REGULATOR, MARR FAMILY"/>
    <property type="match status" value="1"/>
</dbReference>
<keyword evidence="7" id="KW-1185">Reference proteome</keyword>
<reference evidence="6 7" key="2">
    <citation type="submission" date="2019-09" db="EMBL/GenBank/DDBJ databases">
        <authorList>
            <person name="Jin C."/>
        </authorList>
    </citation>
    <scope>NUCLEOTIDE SEQUENCE [LARGE SCALE GENOMIC DNA]</scope>
    <source>
        <strain evidence="6 7">AN110305</strain>
    </source>
</reference>
<reference evidence="6 7" key="1">
    <citation type="submission" date="2019-09" db="EMBL/GenBank/DDBJ databases">
        <title>Goodfellowia gen. nov., a new genus of the Pseudonocardineae related to Actinoalloteichus, containing Goodfellowia coeruleoviolacea gen. nov., comb. nov. gen. nov., comb. nov.</title>
        <authorList>
            <person name="Labeda D."/>
        </authorList>
    </citation>
    <scope>NUCLEOTIDE SEQUENCE [LARGE SCALE GENOMIC DNA]</scope>
    <source>
        <strain evidence="6 7">AN110305</strain>
    </source>
</reference>